<dbReference type="InterPro" id="IPR056924">
    <property type="entry name" value="SH3_Tf2-1"/>
</dbReference>
<keyword evidence="8" id="KW-0808">Transferase</keyword>
<keyword evidence="9" id="KW-0238">DNA-binding</keyword>
<evidence type="ECO:0000313" key="14">
    <source>
        <dbReference type="Proteomes" id="UP001374535"/>
    </source>
</evidence>
<dbReference type="EMBL" id="CP144694">
    <property type="protein sequence ID" value="WVZ04000.1"/>
    <property type="molecule type" value="Genomic_DNA"/>
</dbReference>
<dbReference type="Proteomes" id="UP001374535">
    <property type="component" value="Chromosome 7"/>
</dbReference>
<keyword evidence="8" id="KW-0548">Nucleotidyltransferase</keyword>
<evidence type="ECO:0000313" key="13">
    <source>
        <dbReference type="EMBL" id="WVZ04000.1"/>
    </source>
</evidence>
<evidence type="ECO:0000256" key="9">
    <source>
        <dbReference type="ARBA" id="ARBA00023125"/>
    </source>
</evidence>
<evidence type="ECO:0000256" key="2">
    <source>
        <dbReference type="ARBA" id="ARBA00022723"/>
    </source>
</evidence>
<evidence type="ECO:0000259" key="12">
    <source>
        <dbReference type="PROSITE" id="PS50994"/>
    </source>
</evidence>
<keyword evidence="3" id="KW-0064">Aspartyl protease</keyword>
<dbReference type="AlphaFoldDB" id="A0AAQ3N7S3"/>
<dbReference type="InterPro" id="IPR043128">
    <property type="entry name" value="Rev_trsase/Diguanyl_cyclase"/>
</dbReference>
<dbReference type="Pfam" id="PF24626">
    <property type="entry name" value="SH3_Tf2-1"/>
    <property type="match status" value="1"/>
</dbReference>
<keyword evidence="4" id="KW-0378">Hydrolase</keyword>
<dbReference type="InterPro" id="IPR050951">
    <property type="entry name" value="Retrovirus_Pol_polyprotein"/>
</dbReference>
<keyword evidence="1" id="KW-0645">Protease</keyword>
<proteinExistence type="predicted"/>
<keyword evidence="5" id="KW-0460">Magnesium</keyword>
<gene>
    <name evidence="13" type="ORF">V8G54_024806</name>
</gene>
<protein>
    <recommendedName>
        <fullName evidence="15">Integrase catalytic domain-containing protein</fullName>
    </recommendedName>
</protein>
<dbReference type="GO" id="GO:0006310">
    <property type="term" value="P:DNA recombination"/>
    <property type="evidence" value="ECO:0007669"/>
    <property type="project" value="UniProtKB-KW"/>
</dbReference>
<dbReference type="CDD" id="cd01647">
    <property type="entry name" value="RT_LTR"/>
    <property type="match status" value="1"/>
</dbReference>
<evidence type="ECO:0000256" key="4">
    <source>
        <dbReference type="ARBA" id="ARBA00022801"/>
    </source>
</evidence>
<dbReference type="InterPro" id="IPR043502">
    <property type="entry name" value="DNA/RNA_pol_sf"/>
</dbReference>
<dbReference type="InterPro" id="IPR012337">
    <property type="entry name" value="RNaseH-like_sf"/>
</dbReference>
<dbReference type="SUPFAM" id="SSF53098">
    <property type="entry name" value="Ribonuclease H-like"/>
    <property type="match status" value="1"/>
</dbReference>
<accession>A0AAQ3N7S3</accession>
<dbReference type="Gene3D" id="3.30.70.270">
    <property type="match status" value="2"/>
</dbReference>
<dbReference type="PANTHER" id="PTHR37984:SF5">
    <property type="entry name" value="PROTEIN NYNRIN-LIKE"/>
    <property type="match status" value="1"/>
</dbReference>
<dbReference type="InterPro" id="IPR041588">
    <property type="entry name" value="Integrase_H2C2"/>
</dbReference>
<dbReference type="GO" id="GO:0004190">
    <property type="term" value="F:aspartic-type endopeptidase activity"/>
    <property type="evidence" value="ECO:0007669"/>
    <property type="project" value="UniProtKB-KW"/>
</dbReference>
<evidence type="ECO:0000256" key="6">
    <source>
        <dbReference type="ARBA" id="ARBA00022908"/>
    </source>
</evidence>
<keyword evidence="6" id="KW-0229">DNA integration</keyword>
<keyword evidence="8" id="KW-0239">DNA-directed DNA polymerase</keyword>
<evidence type="ECO:0008006" key="15">
    <source>
        <dbReference type="Google" id="ProtNLM"/>
    </source>
</evidence>
<feature type="domain" description="Reverse transcriptase" evidence="11">
    <location>
        <begin position="1"/>
        <end position="280"/>
    </location>
</feature>
<sequence length="802" mass="91551">MDLYPLDLSGTYLNLGVQWLSQISPFIMDYNGPFMRFIAKRLTKPKSLTHQCPSAQTPSTNKLYTNIHHFSTITTNPTIIICLLYTYLTSPFLPNRPHYQPPSQHVAYLRSPLPLPTLPKGGNRISGSENVGIRDDTWRFCVGYRALNAATVKDKFPIPTVNELLDELGHAFHQILMLPSNAAKTTLRTHNGHFKFKVMPFGLCNAPSTFQATMNDLFQPHLRRFIIVFFDDILVYKSTLDDHVAHLETAFKLLLDHCFHLKGYKCSIDQQSIQYLGHVVSSTRVCLDPYKIKAVIDWPIPSNLKFICGFLGLTGFYRRFVKGYAFIASTLIDLLKKDNFIWSDVATGPSLYKQMPLELEWVQSSHNKATLFFSKKLCPKLRIHPPASGSCAPSPLAGKKFLDFKGKLATSPLSFPEYSLHDDFILFKGKLWLPQSCSMIPLLLQEFHSTPLAGHPGITRTLSKLQANFHSEHMRKDVLTYVNQYTTCQYKIPIQRPLGLLQPIPPPFRCWEDLSLDFIIGMPPYQGQSTIVVVVDRFSKGAHFGTLPRSFSATKVVELFVHMVSKLHGLPHSMISDRDTSFLSKFWRELFCLSGTKLRMSTTYHPQTDSQVEVANKVLQQYLHCFVHHRPSSWGKFLPWAECIPHLLNIDTSNTIGCHSQKTALQSEEGLRHYETVGRLASDRVYVRLRPRHQHSITGPYLRKFQKRFFGPFKILEKIGEVAYKLDLPASSFVTTSWANFLTTVTEPSSRFCGQPTRPYPCNYFGFEDELWSQIQVQFYLKDKVPLQEGGDVRSIITDEEP</sequence>
<reference evidence="13 14" key="1">
    <citation type="journal article" date="2023" name="Life. Sci Alliance">
        <title>Evolutionary insights into 3D genome organization and epigenetic landscape of Vigna mungo.</title>
        <authorList>
            <person name="Junaid A."/>
            <person name="Singh B."/>
            <person name="Bhatia S."/>
        </authorList>
    </citation>
    <scope>NUCLEOTIDE SEQUENCE [LARGE SCALE GENOMIC DNA]</scope>
    <source>
        <strain evidence="13">Urdbean</strain>
    </source>
</reference>
<evidence type="ECO:0000256" key="5">
    <source>
        <dbReference type="ARBA" id="ARBA00022842"/>
    </source>
</evidence>
<feature type="domain" description="Integrase catalytic" evidence="12">
    <location>
        <begin position="502"/>
        <end position="674"/>
    </location>
</feature>
<dbReference type="GO" id="GO:0003964">
    <property type="term" value="F:RNA-directed DNA polymerase activity"/>
    <property type="evidence" value="ECO:0007669"/>
    <property type="project" value="UniProtKB-KW"/>
</dbReference>
<keyword evidence="14" id="KW-1185">Reference proteome</keyword>
<keyword evidence="7" id="KW-0695">RNA-directed DNA polymerase</keyword>
<name>A0AAQ3N7S3_VIGMU</name>
<dbReference type="Pfam" id="PF00078">
    <property type="entry name" value="RVT_1"/>
    <property type="match status" value="1"/>
</dbReference>
<evidence type="ECO:0000256" key="1">
    <source>
        <dbReference type="ARBA" id="ARBA00022670"/>
    </source>
</evidence>
<dbReference type="Pfam" id="PF17921">
    <property type="entry name" value="Integrase_H2C2"/>
    <property type="match status" value="1"/>
</dbReference>
<dbReference type="GO" id="GO:0003887">
    <property type="term" value="F:DNA-directed DNA polymerase activity"/>
    <property type="evidence" value="ECO:0007669"/>
    <property type="project" value="UniProtKB-KW"/>
</dbReference>
<dbReference type="InterPro" id="IPR000477">
    <property type="entry name" value="RT_dom"/>
</dbReference>
<evidence type="ECO:0000256" key="8">
    <source>
        <dbReference type="ARBA" id="ARBA00022932"/>
    </source>
</evidence>
<evidence type="ECO:0000256" key="7">
    <source>
        <dbReference type="ARBA" id="ARBA00022918"/>
    </source>
</evidence>
<dbReference type="PROSITE" id="PS50994">
    <property type="entry name" value="INTEGRASE"/>
    <property type="match status" value="1"/>
</dbReference>
<dbReference type="PANTHER" id="PTHR37984">
    <property type="entry name" value="PROTEIN CBG26694"/>
    <property type="match status" value="1"/>
</dbReference>
<evidence type="ECO:0000256" key="3">
    <source>
        <dbReference type="ARBA" id="ARBA00022750"/>
    </source>
</evidence>
<dbReference type="InterPro" id="IPR036397">
    <property type="entry name" value="RNaseH_sf"/>
</dbReference>
<dbReference type="Gene3D" id="1.10.340.70">
    <property type="match status" value="1"/>
</dbReference>
<dbReference type="Gene3D" id="3.30.420.10">
    <property type="entry name" value="Ribonuclease H-like superfamily/Ribonuclease H"/>
    <property type="match status" value="1"/>
</dbReference>
<keyword evidence="2" id="KW-0479">Metal-binding</keyword>
<evidence type="ECO:0000256" key="10">
    <source>
        <dbReference type="ARBA" id="ARBA00023172"/>
    </source>
</evidence>
<dbReference type="GO" id="GO:0003677">
    <property type="term" value="F:DNA binding"/>
    <property type="evidence" value="ECO:0007669"/>
    <property type="project" value="UniProtKB-KW"/>
</dbReference>
<dbReference type="GO" id="GO:0006508">
    <property type="term" value="P:proteolysis"/>
    <property type="evidence" value="ECO:0007669"/>
    <property type="project" value="UniProtKB-KW"/>
</dbReference>
<dbReference type="GO" id="GO:0046872">
    <property type="term" value="F:metal ion binding"/>
    <property type="evidence" value="ECO:0007669"/>
    <property type="project" value="UniProtKB-KW"/>
</dbReference>
<dbReference type="PROSITE" id="PS50878">
    <property type="entry name" value="RT_POL"/>
    <property type="match status" value="1"/>
</dbReference>
<dbReference type="GO" id="GO:0015074">
    <property type="term" value="P:DNA integration"/>
    <property type="evidence" value="ECO:0007669"/>
    <property type="project" value="UniProtKB-KW"/>
</dbReference>
<evidence type="ECO:0000259" key="11">
    <source>
        <dbReference type="PROSITE" id="PS50878"/>
    </source>
</evidence>
<keyword evidence="10" id="KW-0233">DNA recombination</keyword>
<dbReference type="InterPro" id="IPR001584">
    <property type="entry name" value="Integrase_cat-core"/>
</dbReference>
<dbReference type="SUPFAM" id="SSF56672">
    <property type="entry name" value="DNA/RNA polymerases"/>
    <property type="match status" value="1"/>
</dbReference>
<organism evidence="13 14">
    <name type="scientific">Vigna mungo</name>
    <name type="common">Black gram</name>
    <name type="synonym">Phaseolus mungo</name>
    <dbReference type="NCBI Taxonomy" id="3915"/>
    <lineage>
        <taxon>Eukaryota</taxon>
        <taxon>Viridiplantae</taxon>
        <taxon>Streptophyta</taxon>
        <taxon>Embryophyta</taxon>
        <taxon>Tracheophyta</taxon>
        <taxon>Spermatophyta</taxon>
        <taxon>Magnoliopsida</taxon>
        <taxon>eudicotyledons</taxon>
        <taxon>Gunneridae</taxon>
        <taxon>Pentapetalae</taxon>
        <taxon>rosids</taxon>
        <taxon>fabids</taxon>
        <taxon>Fabales</taxon>
        <taxon>Fabaceae</taxon>
        <taxon>Papilionoideae</taxon>
        <taxon>50 kb inversion clade</taxon>
        <taxon>NPAAA clade</taxon>
        <taxon>indigoferoid/millettioid clade</taxon>
        <taxon>Phaseoleae</taxon>
        <taxon>Vigna</taxon>
    </lineage>
</organism>
<dbReference type="Gene3D" id="3.10.10.10">
    <property type="entry name" value="HIV Type 1 Reverse Transcriptase, subunit A, domain 1"/>
    <property type="match status" value="1"/>
</dbReference>